<feature type="signal peptide" evidence="6">
    <location>
        <begin position="1"/>
        <end position="18"/>
    </location>
</feature>
<keyword evidence="6" id="KW-0732">Signal</keyword>
<dbReference type="GO" id="GO:0043567">
    <property type="term" value="P:regulation of insulin-like growth factor receptor signaling pathway"/>
    <property type="evidence" value="ECO:0007669"/>
    <property type="project" value="TreeGrafter"/>
</dbReference>
<evidence type="ECO:0000259" key="7">
    <source>
        <dbReference type="PROSITE" id="PS51162"/>
    </source>
</evidence>
<dbReference type="Proteomes" id="UP000694548">
    <property type="component" value="Chromosome sgr10"/>
</dbReference>
<dbReference type="Gene3D" id="4.10.800.10">
    <property type="entry name" value="Thyroglobulin type-1"/>
    <property type="match status" value="1"/>
</dbReference>
<evidence type="ECO:0000313" key="8">
    <source>
        <dbReference type="Ensembl" id="ENSNFUP00015049197.1"/>
    </source>
</evidence>
<reference evidence="8" key="1">
    <citation type="submission" date="2014-08" db="EMBL/GenBank/DDBJ databases">
        <authorList>
            <person name="Senf B."/>
            <person name="Petzold A."/>
            <person name="Downie B.R."/>
            <person name="Koch P."/>
            <person name="Platzer M."/>
        </authorList>
    </citation>
    <scope>NUCLEOTIDE SEQUENCE [LARGE SCALE GENOMIC DNA]</scope>
    <source>
        <strain evidence="8">GRZ</strain>
    </source>
</reference>
<keyword evidence="4" id="KW-0340">Growth factor binding</keyword>
<name>A0A8C6PUE1_NOTFU</name>
<keyword evidence="2" id="KW-0964">Secreted</keyword>
<reference evidence="8" key="2">
    <citation type="submission" date="2025-08" db="UniProtKB">
        <authorList>
            <consortium name="Ensembl"/>
        </authorList>
    </citation>
    <scope>IDENTIFICATION</scope>
</reference>
<dbReference type="PRINTS" id="PR01976">
    <property type="entry name" value="IGFBPFAMILY"/>
</dbReference>
<dbReference type="PANTHER" id="PTHR11551:SF27">
    <property type="entry name" value="INSULIN-LIKE GROWTH FACTOR BINDING PROTEIN 6A PRECURSOR-RELATED"/>
    <property type="match status" value="1"/>
</dbReference>
<dbReference type="Pfam" id="PF00086">
    <property type="entry name" value="Thyroglobulin_1"/>
    <property type="match status" value="1"/>
</dbReference>
<dbReference type="SMART" id="SM00211">
    <property type="entry name" value="TY"/>
    <property type="match status" value="1"/>
</dbReference>
<dbReference type="PANTHER" id="PTHR11551">
    <property type="entry name" value="INSULIN-LIKE GROWTH FACTOR BINDING PROTEIN"/>
    <property type="match status" value="1"/>
</dbReference>
<reference evidence="8" key="3">
    <citation type="submission" date="2025-09" db="UniProtKB">
        <authorList>
            <consortium name="Ensembl"/>
        </authorList>
    </citation>
    <scope>IDENTIFICATION</scope>
</reference>
<dbReference type="SMART" id="SM00121">
    <property type="entry name" value="IB"/>
    <property type="match status" value="1"/>
</dbReference>
<dbReference type="GO" id="GO:0005615">
    <property type="term" value="C:extracellular space"/>
    <property type="evidence" value="ECO:0007669"/>
    <property type="project" value="TreeGrafter"/>
</dbReference>
<dbReference type="PROSITE" id="PS51162">
    <property type="entry name" value="THYROGLOBULIN_1_2"/>
    <property type="match status" value="1"/>
</dbReference>
<dbReference type="AlphaFoldDB" id="A0A8C6PUE1"/>
<dbReference type="GO" id="GO:0001968">
    <property type="term" value="F:fibronectin binding"/>
    <property type="evidence" value="ECO:0007669"/>
    <property type="project" value="TreeGrafter"/>
</dbReference>
<dbReference type="InterPro" id="IPR022321">
    <property type="entry name" value="IGFBP_1-6_chordata"/>
</dbReference>
<dbReference type="InterPro" id="IPR009030">
    <property type="entry name" value="Growth_fac_rcpt_cys_sf"/>
</dbReference>
<evidence type="ECO:0000256" key="1">
    <source>
        <dbReference type="ARBA" id="ARBA00004613"/>
    </source>
</evidence>
<sequence length="182" mass="20266">MLIYTNILVLLLSERTLCSVLIPLPRGCPTCEGKLLQGPPPADLNATTLAVGEPCGVYTLSCAQGLRCEPPQDEQRPLRALLEGRGVCKPTPTENPNEVNYFVYFSKRAPCRKLLTTLTKGLEAHLFKSHHEIYMPNCDKRGFFKKKQCWSSRGKQRGKCWCVDEDGTPIAPKNKQKGSLSC</sequence>
<evidence type="ECO:0000256" key="6">
    <source>
        <dbReference type="SAM" id="SignalP"/>
    </source>
</evidence>
<dbReference type="InterPro" id="IPR036857">
    <property type="entry name" value="Thyroglobulin_1_sf"/>
</dbReference>
<dbReference type="Ensembl" id="ENSNFUT00015051323.1">
    <property type="protein sequence ID" value="ENSNFUP00015049197.1"/>
    <property type="gene ID" value="ENSNFUG00015023166.1"/>
</dbReference>
<protein>
    <recommendedName>
        <fullName evidence="7">Thyroglobulin type-1 domain-containing protein</fullName>
    </recommendedName>
</protein>
<dbReference type="CDD" id="cd00191">
    <property type="entry name" value="TY"/>
    <property type="match status" value="1"/>
</dbReference>
<evidence type="ECO:0000256" key="4">
    <source>
        <dbReference type="ARBA" id="ARBA00023183"/>
    </source>
</evidence>
<feature type="domain" description="Thyroglobulin type-1" evidence="7">
    <location>
        <begin position="108"/>
        <end position="182"/>
    </location>
</feature>
<keyword evidence="9" id="KW-1185">Reference proteome</keyword>
<dbReference type="InterPro" id="IPR000716">
    <property type="entry name" value="Thyroglobulin_1"/>
</dbReference>
<comment type="caution">
    <text evidence="5">Lacks conserved residue(s) required for the propagation of feature annotation.</text>
</comment>
<dbReference type="InterPro" id="IPR000867">
    <property type="entry name" value="IGFBP-like"/>
</dbReference>
<feature type="chain" id="PRO_5034895770" description="Thyroglobulin type-1 domain-containing protein" evidence="6">
    <location>
        <begin position="19"/>
        <end position="182"/>
    </location>
</feature>
<dbReference type="GO" id="GO:0031995">
    <property type="term" value="F:insulin-like growth factor II binding"/>
    <property type="evidence" value="ECO:0007669"/>
    <property type="project" value="TreeGrafter"/>
</dbReference>
<accession>A0A8C6PUE1</accession>
<dbReference type="FunFam" id="4.10.40.20:FF:000005">
    <property type="entry name" value="Insulin-like growth factor-binding protein 6"/>
    <property type="match status" value="1"/>
</dbReference>
<keyword evidence="3 5" id="KW-1015">Disulfide bond</keyword>
<comment type="subcellular location">
    <subcellularLocation>
        <location evidence="1">Secreted</location>
    </subcellularLocation>
</comment>
<organism evidence="8 9">
    <name type="scientific">Nothobranchius furzeri</name>
    <name type="common">Turquoise killifish</name>
    <dbReference type="NCBI Taxonomy" id="105023"/>
    <lineage>
        <taxon>Eukaryota</taxon>
        <taxon>Metazoa</taxon>
        <taxon>Chordata</taxon>
        <taxon>Craniata</taxon>
        <taxon>Vertebrata</taxon>
        <taxon>Euteleostomi</taxon>
        <taxon>Actinopterygii</taxon>
        <taxon>Neopterygii</taxon>
        <taxon>Teleostei</taxon>
        <taxon>Neoteleostei</taxon>
        <taxon>Acanthomorphata</taxon>
        <taxon>Ovalentaria</taxon>
        <taxon>Atherinomorphae</taxon>
        <taxon>Cyprinodontiformes</taxon>
        <taxon>Nothobranchiidae</taxon>
        <taxon>Nothobranchius</taxon>
    </lineage>
</organism>
<evidence type="ECO:0000313" key="9">
    <source>
        <dbReference type="Proteomes" id="UP000694548"/>
    </source>
</evidence>
<feature type="disulfide bond" evidence="5">
    <location>
        <begin position="162"/>
        <end position="182"/>
    </location>
</feature>
<dbReference type="Gene3D" id="4.10.40.20">
    <property type="match status" value="1"/>
</dbReference>
<evidence type="ECO:0000256" key="2">
    <source>
        <dbReference type="ARBA" id="ARBA00022525"/>
    </source>
</evidence>
<dbReference type="SUPFAM" id="SSF57610">
    <property type="entry name" value="Thyroglobulin type-1 domain"/>
    <property type="match status" value="1"/>
</dbReference>
<evidence type="ECO:0000256" key="3">
    <source>
        <dbReference type="ARBA" id="ARBA00023157"/>
    </source>
</evidence>
<evidence type="ECO:0000256" key="5">
    <source>
        <dbReference type="PROSITE-ProRule" id="PRU00500"/>
    </source>
</evidence>
<dbReference type="SUPFAM" id="SSF57184">
    <property type="entry name" value="Growth factor receptor domain"/>
    <property type="match status" value="1"/>
</dbReference>
<gene>
    <name evidence="8" type="primary">LOC107385646</name>
</gene>
<dbReference type="GeneTree" id="ENSGT00940000160528"/>
<proteinExistence type="predicted"/>
<dbReference type="PROSITE" id="PS00484">
    <property type="entry name" value="THYROGLOBULIN_1_1"/>
    <property type="match status" value="1"/>
</dbReference>
<dbReference type="GO" id="GO:0031994">
    <property type="term" value="F:insulin-like growth factor I binding"/>
    <property type="evidence" value="ECO:0007669"/>
    <property type="project" value="TreeGrafter"/>
</dbReference>